<keyword evidence="1" id="KW-0812">Transmembrane</keyword>
<evidence type="ECO:0000313" key="2">
    <source>
        <dbReference type="EMBL" id="OHS97848.1"/>
    </source>
</evidence>
<dbReference type="VEuPathDB" id="TrichDB:TRFO_35886"/>
<accession>A0A1J4JFF9</accession>
<protein>
    <submittedName>
        <fullName evidence="2">Uncharacterized protein</fullName>
    </submittedName>
</protein>
<comment type="caution">
    <text evidence="2">The sequence shown here is derived from an EMBL/GenBank/DDBJ whole genome shotgun (WGS) entry which is preliminary data.</text>
</comment>
<keyword evidence="3" id="KW-1185">Reference proteome</keyword>
<sequence>MIISANTTDKAGINNSNLEKNLDLFKSVSNQTQIMPIITVTSNYFQNWIISGVIISLHTQLSLFDLVIENGAKFSKPSQVEIIASNFLINYLDFDSFYGISFPNGYNLEFTLSNMNSFDIGFNGYTFNEVKIEADTFFIKTIFLNCVNASNPTVTFSYSKGYFDFTLFNFTNVNNGEKVQIALDNSWPTGLAKIKLVSESLEKISVIDGQEKGYYIKSYDDIIIDLYPLSLSGDLWICVNSDKCNKPEKGREAFYTVTKNDDELRKLLSSIISFTKVKLIFANENSKVTFPDFPSTTSIGSFDFQGNIENCQVTFVNSPNTRSSYNIDSELYIIDCRVTFMDQYSASRVYIEGTGSISNPSNLNITYQQMIYSNELSRYSGIWFNSISITMLMTNSTDIHFRISRDFICVDNVLSDNKNNESKIKRNSPNENLPPILYKKERIFIFNFNENRNLHFTATGKKISEFTAEININPESKMNIFFIGDEWKEVQENPSFKFTTDLQESCHFEEIPSTIKLIHKNQKRIFLMKPITMKDLYIIGKDYEDVNSVLSCNSENFKFQLNRYCVEYDVKKQNPDEIFTDIQEGVETVDLTFADSSPLHPINLSKISVDILDISIFSEKNNLTINLESSLSTKYRNVKISKTYITFINQNENDSGFNADNLYFDNSAIFDGSVIAEHFIAYLSEYTQFPEKDAKINYLSVYLGYTSDCNALNIIFHKNGYSFNEMNINICEQGNVINNVQLFYTTYNPSLNINLTLDENAQTILNLPFFVYKQASTTAKLVFDESFTQNIYINKLETKPLIYIVQNQKNTIEYEEELIPNSINFTVQTTDYGFDFDFYTTEEMLNYSMEYYKKLGFSQLKCDAAEFNSPASSHYESLFPTVLPTKPSNICTHFVIVFAPNETPKNNEWGKWNEYREYLTRKIRRKISSSSNTKSPSSFEYSMKFLSSNIERSIDAIFVQNDINKALSEVPIGTEILIILQIGEIKENQKYNFSSLSTRVDVHIIPFHDDDIDSKNTKNSELHQIYIESNDQNKSNYVTIYNSCINFISNDMKTVSLNQVGLIGCEISNDILLIQSSYVLVDLFTLISLNSTKLEQYNSKLALFLPESLDTISLTFYNDGFEIDVDEDIKKIIPRNREAFIPNRLLDDSTRKLFIPLSYFYDMISISCKANKVIMNVANGALFIGYVINVSSLSNSLKVEFVGNWGDVFTLNPLVFEVNNKNATFENHPSKIEISVYETYHPSYESGIKEINFKIDNQLNPGEIVGIVIGTIAFVVIVILLIVCQIAKKNKESSLGSDFSDM</sequence>
<organism evidence="2 3">
    <name type="scientific">Tritrichomonas foetus</name>
    <dbReference type="NCBI Taxonomy" id="1144522"/>
    <lineage>
        <taxon>Eukaryota</taxon>
        <taxon>Metamonada</taxon>
        <taxon>Parabasalia</taxon>
        <taxon>Tritrichomonadida</taxon>
        <taxon>Tritrichomonadidae</taxon>
        <taxon>Tritrichomonas</taxon>
    </lineage>
</organism>
<dbReference type="EMBL" id="MLAK01001092">
    <property type="protein sequence ID" value="OHS97848.1"/>
    <property type="molecule type" value="Genomic_DNA"/>
</dbReference>
<evidence type="ECO:0000256" key="1">
    <source>
        <dbReference type="SAM" id="Phobius"/>
    </source>
</evidence>
<keyword evidence="1" id="KW-1133">Transmembrane helix</keyword>
<evidence type="ECO:0000313" key="3">
    <source>
        <dbReference type="Proteomes" id="UP000179807"/>
    </source>
</evidence>
<dbReference type="GeneID" id="94845222"/>
<proteinExistence type="predicted"/>
<dbReference type="Proteomes" id="UP000179807">
    <property type="component" value="Unassembled WGS sequence"/>
</dbReference>
<feature type="transmembrane region" description="Helical" evidence="1">
    <location>
        <begin position="1264"/>
        <end position="1284"/>
    </location>
</feature>
<name>A0A1J4JFF9_9EUKA</name>
<keyword evidence="1" id="KW-0472">Membrane</keyword>
<gene>
    <name evidence="2" type="ORF">TRFO_35886</name>
</gene>
<dbReference type="RefSeq" id="XP_068350985.1">
    <property type="nucleotide sequence ID" value="XM_068510518.1"/>
</dbReference>
<reference evidence="2" key="1">
    <citation type="submission" date="2016-10" db="EMBL/GenBank/DDBJ databases">
        <authorList>
            <person name="Benchimol M."/>
            <person name="Almeida L.G."/>
            <person name="Vasconcelos A.T."/>
            <person name="Perreira-Neves A."/>
            <person name="Rosa I.A."/>
            <person name="Tasca T."/>
            <person name="Bogo M.R."/>
            <person name="de Souza W."/>
        </authorList>
    </citation>
    <scope>NUCLEOTIDE SEQUENCE [LARGE SCALE GENOMIC DNA]</scope>
    <source>
        <strain evidence="2">K</strain>
    </source>
</reference>